<keyword evidence="1" id="KW-0808">Transferase</keyword>
<name>A0A7V1I4W8_DESA2</name>
<reference evidence="3" key="1">
    <citation type="journal article" date="2020" name="mSystems">
        <title>Genome- and Community-Level Interaction Insights into Carbon Utilization and Element Cycling Functions of Hydrothermarchaeota in Hydrothermal Sediment.</title>
        <authorList>
            <person name="Zhou Z."/>
            <person name="Liu Y."/>
            <person name="Xu W."/>
            <person name="Pan J."/>
            <person name="Luo Z.H."/>
            <person name="Li M."/>
        </authorList>
    </citation>
    <scope>NUCLEOTIDE SEQUENCE [LARGE SCALE GENOMIC DNA]</scope>
    <source>
        <strain evidence="3">HyVt-45</strain>
    </source>
</reference>
<dbReference type="SUPFAM" id="SSF53756">
    <property type="entry name" value="UDP-Glycosyltransferase/glycogen phosphorylase"/>
    <property type="match status" value="1"/>
</dbReference>
<dbReference type="CDD" id="cd03794">
    <property type="entry name" value="GT4_WbuB-like"/>
    <property type="match status" value="1"/>
</dbReference>
<feature type="non-terminal residue" evidence="3">
    <location>
        <position position="1"/>
    </location>
</feature>
<accession>A0A7V1I4W8</accession>
<dbReference type="Pfam" id="PF00534">
    <property type="entry name" value="Glycos_transf_1"/>
    <property type="match status" value="1"/>
</dbReference>
<dbReference type="PANTHER" id="PTHR46401">
    <property type="entry name" value="GLYCOSYLTRANSFERASE WBBK-RELATED"/>
    <property type="match status" value="1"/>
</dbReference>
<dbReference type="AlphaFoldDB" id="A0A7V1I4W8"/>
<dbReference type="PANTHER" id="PTHR46401:SF2">
    <property type="entry name" value="GLYCOSYLTRANSFERASE WBBK-RELATED"/>
    <property type="match status" value="1"/>
</dbReference>
<dbReference type="GO" id="GO:0016757">
    <property type="term" value="F:glycosyltransferase activity"/>
    <property type="evidence" value="ECO:0007669"/>
    <property type="project" value="InterPro"/>
</dbReference>
<proteinExistence type="predicted"/>
<protein>
    <submittedName>
        <fullName evidence="3">Glycosyltransferase WbuB</fullName>
    </submittedName>
</protein>
<organism evidence="3">
    <name type="scientific">Desulfofervidus auxilii</name>
    <dbReference type="NCBI Taxonomy" id="1621989"/>
    <lineage>
        <taxon>Bacteria</taxon>
        <taxon>Pseudomonadati</taxon>
        <taxon>Thermodesulfobacteriota</taxon>
        <taxon>Candidatus Desulfofervidia</taxon>
        <taxon>Candidatus Desulfofervidales</taxon>
        <taxon>Candidatus Desulfofervidaceae</taxon>
        <taxon>Candidatus Desulfofervidus</taxon>
    </lineage>
</organism>
<dbReference type="GO" id="GO:0009103">
    <property type="term" value="P:lipopolysaccharide biosynthetic process"/>
    <property type="evidence" value="ECO:0007669"/>
    <property type="project" value="TreeGrafter"/>
</dbReference>
<dbReference type="EMBL" id="DRKW01000264">
    <property type="protein sequence ID" value="HEB74457.1"/>
    <property type="molecule type" value="Genomic_DNA"/>
</dbReference>
<feature type="domain" description="Glycosyl transferase family 1" evidence="2">
    <location>
        <begin position="138"/>
        <end position="302"/>
    </location>
</feature>
<dbReference type="Gene3D" id="3.40.50.2000">
    <property type="entry name" value="Glycogen Phosphorylase B"/>
    <property type="match status" value="2"/>
</dbReference>
<sequence length="325" mass="37328">KAINRVTFTTLVFLHLLLKKNPPLFVTSDPPFLCWIGMVLKKLRNRKFIYLLYDVHPDASVKLGYLKSRSLVRKIWDQINKLVYKEADFIIVPGDCVKKTIERQFGNISHKMIVIHNWADGSFIKPINKNNNWFCKKYGLNDKFVVMYSGNIGRYHDLETVILVAEKLKHLEDIKFVFIGEGDKKAKIMQMAQDLRLKNILFLPFQPRKYLPYSLTCGDVSIVTLEKGLEGLSVPCKIYTALAAGQAVWGLIGNGSEVAEIIKKYKCGFRIDQGDVNSAVRNLVKLYSDKELLATTKKNARKCFEKNFDKSLAIEKYLEIIKKVQ</sequence>
<evidence type="ECO:0000313" key="3">
    <source>
        <dbReference type="EMBL" id="HEB74457.1"/>
    </source>
</evidence>
<evidence type="ECO:0000256" key="1">
    <source>
        <dbReference type="ARBA" id="ARBA00022679"/>
    </source>
</evidence>
<comment type="caution">
    <text evidence="3">The sequence shown here is derived from an EMBL/GenBank/DDBJ whole genome shotgun (WGS) entry which is preliminary data.</text>
</comment>
<dbReference type="Proteomes" id="UP000886268">
    <property type="component" value="Unassembled WGS sequence"/>
</dbReference>
<evidence type="ECO:0000259" key="2">
    <source>
        <dbReference type="Pfam" id="PF00534"/>
    </source>
</evidence>
<gene>
    <name evidence="3" type="ORF">ENJ03_04480</name>
</gene>
<dbReference type="InterPro" id="IPR001296">
    <property type="entry name" value="Glyco_trans_1"/>
</dbReference>